<proteinExistence type="predicted"/>
<dbReference type="AlphaFoldDB" id="A0A495IWZ4"/>
<keyword evidence="2" id="KW-1185">Reference proteome</keyword>
<organism evidence="1 2">
    <name type="scientific">Mucilaginibacter gracilis</name>
    <dbReference type="NCBI Taxonomy" id="423350"/>
    <lineage>
        <taxon>Bacteria</taxon>
        <taxon>Pseudomonadati</taxon>
        <taxon>Bacteroidota</taxon>
        <taxon>Sphingobacteriia</taxon>
        <taxon>Sphingobacteriales</taxon>
        <taxon>Sphingobacteriaceae</taxon>
        <taxon>Mucilaginibacter</taxon>
    </lineage>
</organism>
<gene>
    <name evidence="1" type="ORF">BDD43_0480</name>
</gene>
<sequence length="155" mass="18130">MKADFKAIILCQPGYIDLSERLRGELETKIDELYAQNRFNDYVNKPTVLVENATKSDLLYAYLLRQAPRDFVLSGKLLEGIKTWFNMYYDDRHSVIDKFRTCYQNVMPPGEMIAKKVVSIVFCKFLINELLSTLAENRYRNLVHQATGYRQMLSN</sequence>
<dbReference type="RefSeq" id="WP_121196142.1">
    <property type="nucleotide sequence ID" value="NZ_RBKU01000001.1"/>
</dbReference>
<comment type="caution">
    <text evidence="1">The sequence shown here is derived from an EMBL/GenBank/DDBJ whole genome shotgun (WGS) entry which is preliminary data.</text>
</comment>
<dbReference type="Proteomes" id="UP000268007">
    <property type="component" value="Unassembled WGS sequence"/>
</dbReference>
<evidence type="ECO:0000313" key="1">
    <source>
        <dbReference type="EMBL" id="RKR80379.1"/>
    </source>
</evidence>
<accession>A0A495IWZ4</accession>
<protein>
    <submittedName>
        <fullName evidence="1">Uncharacterized protein</fullName>
    </submittedName>
</protein>
<name>A0A495IWZ4_9SPHI</name>
<dbReference type="EMBL" id="RBKU01000001">
    <property type="protein sequence ID" value="RKR80379.1"/>
    <property type="molecule type" value="Genomic_DNA"/>
</dbReference>
<dbReference type="OrthoDB" id="795706at2"/>
<evidence type="ECO:0000313" key="2">
    <source>
        <dbReference type="Proteomes" id="UP000268007"/>
    </source>
</evidence>
<reference evidence="1 2" key="1">
    <citation type="submission" date="2018-10" db="EMBL/GenBank/DDBJ databases">
        <title>Genomic Encyclopedia of Archaeal and Bacterial Type Strains, Phase II (KMG-II): from individual species to whole genera.</title>
        <authorList>
            <person name="Goeker M."/>
        </authorList>
    </citation>
    <scope>NUCLEOTIDE SEQUENCE [LARGE SCALE GENOMIC DNA]</scope>
    <source>
        <strain evidence="1 2">DSM 18602</strain>
    </source>
</reference>